<evidence type="ECO:0000256" key="1">
    <source>
        <dbReference type="SAM" id="MobiDB-lite"/>
    </source>
</evidence>
<feature type="compositionally biased region" description="Basic residues" evidence="1">
    <location>
        <begin position="74"/>
        <end position="87"/>
    </location>
</feature>
<sequence length="118" mass="12515">MGPTQQRLKVAGPPWTGTTRVVNRWSMGPTAQIGQEADQTVRGTTAGLGSASKLPGWPWQAASARAVTGDGNRRRGRLRRTARKAAAHGREGKRKEKESSPASLVAGAENEGGGDDRR</sequence>
<feature type="compositionally biased region" description="Basic and acidic residues" evidence="1">
    <location>
        <begin position="88"/>
        <end position="99"/>
    </location>
</feature>
<dbReference type="EMBL" id="AP004662">
    <property type="protein sequence ID" value="BAD09788.1"/>
    <property type="molecule type" value="Genomic_DNA"/>
</dbReference>
<feature type="region of interest" description="Disordered" evidence="1">
    <location>
        <begin position="1"/>
        <end position="118"/>
    </location>
</feature>
<evidence type="ECO:0000313" key="2">
    <source>
        <dbReference type="EMBL" id="BAD09788.1"/>
    </source>
</evidence>
<dbReference type="AlphaFoldDB" id="Q6ZAF7"/>
<dbReference type="Proteomes" id="UP000000763">
    <property type="component" value="Chromosome 8"/>
</dbReference>
<reference evidence="3" key="2">
    <citation type="journal article" date="2008" name="Nucleic Acids Res.">
        <title>The rice annotation project database (RAP-DB): 2008 update.</title>
        <authorList>
            <consortium name="The rice annotation project (RAP)"/>
        </authorList>
    </citation>
    <scope>GENOME REANNOTATION</scope>
    <source>
        <strain evidence="3">cv. Nipponbare</strain>
    </source>
</reference>
<accession>Q6ZAF7</accession>
<gene>
    <name evidence="2" type="primary">P0048G02.18</name>
</gene>
<name>Q6ZAF7_ORYSJ</name>
<evidence type="ECO:0000313" key="3">
    <source>
        <dbReference type="Proteomes" id="UP000000763"/>
    </source>
</evidence>
<reference evidence="3" key="1">
    <citation type="journal article" date="2005" name="Nature">
        <title>The map-based sequence of the rice genome.</title>
        <authorList>
            <consortium name="International rice genome sequencing project (IRGSP)"/>
            <person name="Matsumoto T."/>
            <person name="Wu J."/>
            <person name="Kanamori H."/>
            <person name="Katayose Y."/>
            <person name="Fujisawa M."/>
            <person name="Namiki N."/>
            <person name="Mizuno H."/>
            <person name="Yamamoto K."/>
            <person name="Antonio B.A."/>
            <person name="Baba T."/>
            <person name="Sakata K."/>
            <person name="Nagamura Y."/>
            <person name="Aoki H."/>
            <person name="Arikawa K."/>
            <person name="Arita K."/>
            <person name="Bito T."/>
            <person name="Chiden Y."/>
            <person name="Fujitsuka N."/>
            <person name="Fukunaka R."/>
            <person name="Hamada M."/>
            <person name="Harada C."/>
            <person name="Hayashi A."/>
            <person name="Hijishita S."/>
            <person name="Honda M."/>
            <person name="Hosokawa S."/>
            <person name="Ichikawa Y."/>
            <person name="Idonuma A."/>
            <person name="Iijima M."/>
            <person name="Ikeda M."/>
            <person name="Ikeno M."/>
            <person name="Ito K."/>
            <person name="Ito S."/>
            <person name="Ito T."/>
            <person name="Ito Y."/>
            <person name="Ito Y."/>
            <person name="Iwabuchi A."/>
            <person name="Kamiya K."/>
            <person name="Karasawa W."/>
            <person name="Kurita K."/>
            <person name="Katagiri S."/>
            <person name="Kikuta A."/>
            <person name="Kobayashi H."/>
            <person name="Kobayashi N."/>
            <person name="Machita K."/>
            <person name="Maehara T."/>
            <person name="Masukawa M."/>
            <person name="Mizubayashi T."/>
            <person name="Mukai Y."/>
            <person name="Nagasaki H."/>
            <person name="Nagata Y."/>
            <person name="Naito S."/>
            <person name="Nakashima M."/>
            <person name="Nakama Y."/>
            <person name="Nakamichi Y."/>
            <person name="Nakamura M."/>
            <person name="Meguro A."/>
            <person name="Negishi M."/>
            <person name="Ohta I."/>
            <person name="Ohta T."/>
            <person name="Okamoto M."/>
            <person name="Ono N."/>
            <person name="Saji S."/>
            <person name="Sakaguchi M."/>
            <person name="Sakai K."/>
            <person name="Shibata M."/>
            <person name="Shimokawa T."/>
            <person name="Song J."/>
            <person name="Takazaki Y."/>
            <person name="Terasawa K."/>
            <person name="Tsugane M."/>
            <person name="Tsuji K."/>
            <person name="Ueda S."/>
            <person name="Waki K."/>
            <person name="Yamagata H."/>
            <person name="Yamamoto M."/>
            <person name="Yamamoto S."/>
            <person name="Yamane H."/>
            <person name="Yoshiki S."/>
            <person name="Yoshihara R."/>
            <person name="Yukawa K."/>
            <person name="Zhong H."/>
            <person name="Yano M."/>
            <person name="Yuan Q."/>
            <person name="Ouyang S."/>
            <person name="Liu J."/>
            <person name="Jones K.M."/>
            <person name="Gansberger K."/>
            <person name="Moffat K."/>
            <person name="Hill J."/>
            <person name="Bera J."/>
            <person name="Fadrosh D."/>
            <person name="Jin S."/>
            <person name="Johri S."/>
            <person name="Kim M."/>
            <person name="Overton L."/>
            <person name="Reardon M."/>
            <person name="Tsitrin T."/>
            <person name="Vuong H."/>
            <person name="Weaver B."/>
            <person name="Ciecko A."/>
            <person name="Tallon L."/>
            <person name="Jackson J."/>
            <person name="Pai G."/>
            <person name="Aken S.V."/>
            <person name="Utterback T."/>
            <person name="Reidmuller S."/>
            <person name="Feldblyum T."/>
            <person name="Hsiao J."/>
            <person name="Zismann V."/>
            <person name="Iobst S."/>
            <person name="de Vazeille A.R."/>
            <person name="Buell C.R."/>
            <person name="Ying K."/>
            <person name="Li Y."/>
            <person name="Lu T."/>
            <person name="Huang Y."/>
            <person name="Zhao Q."/>
            <person name="Feng Q."/>
            <person name="Zhang L."/>
            <person name="Zhu J."/>
            <person name="Weng Q."/>
            <person name="Mu J."/>
            <person name="Lu Y."/>
            <person name="Fan D."/>
            <person name="Liu Y."/>
            <person name="Guan J."/>
            <person name="Zhang Y."/>
            <person name="Yu S."/>
            <person name="Liu X."/>
            <person name="Zhang Y."/>
            <person name="Hong G."/>
            <person name="Han B."/>
            <person name="Choisne N."/>
            <person name="Demange N."/>
            <person name="Orjeda G."/>
            <person name="Samain S."/>
            <person name="Cattolico L."/>
            <person name="Pelletier E."/>
            <person name="Couloux A."/>
            <person name="Segurens B."/>
            <person name="Wincker P."/>
            <person name="D'Hont A."/>
            <person name="Scarpelli C."/>
            <person name="Weissenbach J."/>
            <person name="Salanoubat M."/>
            <person name="Quetier F."/>
            <person name="Yu Y."/>
            <person name="Kim H.R."/>
            <person name="Rambo T."/>
            <person name="Currie J."/>
            <person name="Collura K."/>
            <person name="Luo M."/>
            <person name="Yang T."/>
            <person name="Ammiraju J.S.S."/>
            <person name="Engler F."/>
            <person name="Soderlund C."/>
            <person name="Wing R.A."/>
            <person name="Palmer L.E."/>
            <person name="de la Bastide M."/>
            <person name="Spiegel L."/>
            <person name="Nascimento L."/>
            <person name="Zutavern T."/>
            <person name="O'Shaughnessy A."/>
            <person name="Dike S."/>
            <person name="Dedhia N."/>
            <person name="Preston R."/>
            <person name="Balija V."/>
            <person name="McCombie W.R."/>
            <person name="Chow T."/>
            <person name="Chen H."/>
            <person name="Chung M."/>
            <person name="Chen C."/>
            <person name="Shaw J."/>
            <person name="Wu H."/>
            <person name="Hsiao K."/>
            <person name="Chao Y."/>
            <person name="Chu M."/>
            <person name="Cheng C."/>
            <person name="Hour A."/>
            <person name="Lee P."/>
            <person name="Lin S."/>
            <person name="Lin Y."/>
            <person name="Liou J."/>
            <person name="Liu S."/>
            <person name="Hsing Y."/>
            <person name="Raghuvanshi S."/>
            <person name="Mohanty A."/>
            <person name="Bharti A.K."/>
            <person name="Gaur A."/>
            <person name="Gupta V."/>
            <person name="Kumar D."/>
            <person name="Ravi V."/>
            <person name="Vij S."/>
            <person name="Kapur A."/>
            <person name="Khurana P."/>
            <person name="Khurana P."/>
            <person name="Khurana J.P."/>
            <person name="Tyagi A.K."/>
            <person name="Gaikwad K."/>
            <person name="Singh A."/>
            <person name="Dalal V."/>
            <person name="Srivastava S."/>
            <person name="Dixit A."/>
            <person name="Pal A.K."/>
            <person name="Ghazi I.A."/>
            <person name="Yadav M."/>
            <person name="Pandit A."/>
            <person name="Bhargava A."/>
            <person name="Sureshbabu K."/>
            <person name="Batra K."/>
            <person name="Sharma T.R."/>
            <person name="Mohapatra T."/>
            <person name="Singh N.K."/>
            <person name="Messing J."/>
            <person name="Nelson A.B."/>
            <person name="Fuks G."/>
            <person name="Kavchok S."/>
            <person name="Keizer G."/>
            <person name="Linton E."/>
            <person name="Llaca V."/>
            <person name="Song R."/>
            <person name="Tanyolac B."/>
            <person name="Young S."/>
            <person name="Ho-Il K."/>
            <person name="Hahn J.H."/>
            <person name="Sangsakoo G."/>
            <person name="Vanavichit A."/>
            <person name="de Mattos Luiz.A.T."/>
            <person name="Zimmer P.D."/>
            <person name="Malone G."/>
            <person name="Dellagostin O."/>
            <person name="de Oliveira A.C."/>
            <person name="Bevan M."/>
            <person name="Bancroft I."/>
            <person name="Minx P."/>
            <person name="Cordum H."/>
            <person name="Wilson R."/>
            <person name="Cheng Z."/>
            <person name="Jin W."/>
            <person name="Jiang J."/>
            <person name="Leong S.A."/>
            <person name="Iwama H."/>
            <person name="Gojobori T."/>
            <person name="Itoh T."/>
            <person name="Niimura Y."/>
            <person name="Fujii Y."/>
            <person name="Habara T."/>
            <person name="Sakai H."/>
            <person name="Sato Y."/>
            <person name="Wilson G."/>
            <person name="Kumar K."/>
            <person name="McCouch S."/>
            <person name="Juretic N."/>
            <person name="Hoen D."/>
            <person name="Wright S."/>
            <person name="Bruskiewich R."/>
            <person name="Bureau T."/>
            <person name="Miyao A."/>
            <person name="Hirochika H."/>
            <person name="Nishikawa T."/>
            <person name="Kadowaki K."/>
            <person name="Sugiura M."/>
            <person name="Burr B."/>
            <person name="Sasaki T."/>
        </authorList>
    </citation>
    <scope>NUCLEOTIDE SEQUENCE [LARGE SCALE GENOMIC DNA]</scope>
    <source>
        <strain evidence="3">cv. Nipponbare</strain>
    </source>
</reference>
<proteinExistence type="predicted"/>
<protein>
    <submittedName>
        <fullName evidence="2">Uncharacterized protein</fullName>
    </submittedName>
</protein>
<organism evidence="2 3">
    <name type="scientific">Oryza sativa subsp. japonica</name>
    <name type="common">Rice</name>
    <dbReference type="NCBI Taxonomy" id="39947"/>
    <lineage>
        <taxon>Eukaryota</taxon>
        <taxon>Viridiplantae</taxon>
        <taxon>Streptophyta</taxon>
        <taxon>Embryophyta</taxon>
        <taxon>Tracheophyta</taxon>
        <taxon>Spermatophyta</taxon>
        <taxon>Magnoliopsida</taxon>
        <taxon>Liliopsida</taxon>
        <taxon>Poales</taxon>
        <taxon>Poaceae</taxon>
        <taxon>BOP clade</taxon>
        <taxon>Oryzoideae</taxon>
        <taxon>Oryzeae</taxon>
        <taxon>Oryzinae</taxon>
        <taxon>Oryza</taxon>
        <taxon>Oryza sativa</taxon>
    </lineage>
</organism>